<name>A0AA39WE73_9PEZI</name>
<evidence type="ECO:0000313" key="2">
    <source>
        <dbReference type="Proteomes" id="UP001175000"/>
    </source>
</evidence>
<gene>
    <name evidence="1" type="ORF">B0T14DRAFT_526826</name>
</gene>
<dbReference type="Proteomes" id="UP001175000">
    <property type="component" value="Unassembled WGS sequence"/>
</dbReference>
<comment type="caution">
    <text evidence="1">The sequence shown here is derived from an EMBL/GenBank/DDBJ whole genome shotgun (WGS) entry which is preliminary data.</text>
</comment>
<protein>
    <submittedName>
        <fullName evidence="1">Uncharacterized protein</fullName>
    </submittedName>
</protein>
<dbReference type="EMBL" id="JAULSU010000006">
    <property type="protein sequence ID" value="KAK0613752.1"/>
    <property type="molecule type" value="Genomic_DNA"/>
</dbReference>
<dbReference type="AlphaFoldDB" id="A0AA39WE73"/>
<sequence>MKFFLQTYPSKSILVPEAVPRDRIQQPNLCRLTHNPLPSVVALRTRSKTSSRRVACPRLAIHIRL</sequence>
<accession>A0AA39WE73</accession>
<proteinExistence type="predicted"/>
<organism evidence="1 2">
    <name type="scientific">Immersiella caudata</name>
    <dbReference type="NCBI Taxonomy" id="314043"/>
    <lineage>
        <taxon>Eukaryota</taxon>
        <taxon>Fungi</taxon>
        <taxon>Dikarya</taxon>
        <taxon>Ascomycota</taxon>
        <taxon>Pezizomycotina</taxon>
        <taxon>Sordariomycetes</taxon>
        <taxon>Sordariomycetidae</taxon>
        <taxon>Sordariales</taxon>
        <taxon>Lasiosphaeriaceae</taxon>
        <taxon>Immersiella</taxon>
    </lineage>
</organism>
<evidence type="ECO:0000313" key="1">
    <source>
        <dbReference type="EMBL" id="KAK0613752.1"/>
    </source>
</evidence>
<reference evidence="1" key="1">
    <citation type="submission" date="2023-06" db="EMBL/GenBank/DDBJ databases">
        <title>Genome-scale phylogeny and comparative genomics of the fungal order Sordariales.</title>
        <authorList>
            <consortium name="Lawrence Berkeley National Laboratory"/>
            <person name="Hensen N."/>
            <person name="Bonometti L."/>
            <person name="Westerberg I."/>
            <person name="Brannstrom I.O."/>
            <person name="Guillou S."/>
            <person name="Cros-Aarteil S."/>
            <person name="Calhoun S."/>
            <person name="Haridas S."/>
            <person name="Kuo A."/>
            <person name="Mondo S."/>
            <person name="Pangilinan J."/>
            <person name="Riley R."/>
            <person name="Labutti K."/>
            <person name="Andreopoulos B."/>
            <person name="Lipzen A."/>
            <person name="Chen C."/>
            <person name="Yanf M."/>
            <person name="Daum C."/>
            <person name="Ng V."/>
            <person name="Clum A."/>
            <person name="Steindorff A."/>
            <person name="Ohm R."/>
            <person name="Martin F."/>
            <person name="Silar P."/>
            <person name="Natvig D."/>
            <person name="Lalanne C."/>
            <person name="Gautier V."/>
            <person name="Ament-Velasquez S.L."/>
            <person name="Kruys A."/>
            <person name="Hutchinson M.I."/>
            <person name="Powell A.J."/>
            <person name="Barry K."/>
            <person name="Miller A.N."/>
            <person name="Grigoriev I.V."/>
            <person name="Debuchy R."/>
            <person name="Gladieux P."/>
            <person name="Thoren M.H."/>
            <person name="Johannesson H."/>
        </authorList>
    </citation>
    <scope>NUCLEOTIDE SEQUENCE</scope>
    <source>
        <strain evidence="1">CBS 606.72</strain>
    </source>
</reference>
<keyword evidence="2" id="KW-1185">Reference proteome</keyword>